<dbReference type="EMBL" id="MU251577">
    <property type="protein sequence ID" value="KAG9231873.1"/>
    <property type="molecule type" value="Genomic_DNA"/>
</dbReference>
<reference evidence="2" key="1">
    <citation type="journal article" date="2021" name="IMA Fungus">
        <title>Genomic characterization of three marine fungi, including Emericellopsis atlantica sp. nov. with signatures of a generalist lifestyle and marine biomass degradation.</title>
        <authorList>
            <person name="Hagestad O.C."/>
            <person name="Hou L."/>
            <person name="Andersen J.H."/>
            <person name="Hansen E.H."/>
            <person name="Altermark B."/>
            <person name="Li C."/>
            <person name="Kuhnert E."/>
            <person name="Cox R.J."/>
            <person name="Crous P.W."/>
            <person name="Spatafora J.W."/>
            <person name="Lail K."/>
            <person name="Amirebrahimi M."/>
            <person name="Lipzen A."/>
            <person name="Pangilinan J."/>
            <person name="Andreopoulos W."/>
            <person name="Hayes R.D."/>
            <person name="Ng V."/>
            <person name="Grigoriev I.V."/>
            <person name="Jackson S.A."/>
            <person name="Sutton T.D.S."/>
            <person name="Dobson A.D.W."/>
            <person name="Rama T."/>
        </authorList>
    </citation>
    <scope>NUCLEOTIDE SEQUENCE</scope>
    <source>
        <strain evidence="2">TRa018bII</strain>
    </source>
</reference>
<evidence type="ECO:0000313" key="3">
    <source>
        <dbReference type="Proteomes" id="UP000824998"/>
    </source>
</evidence>
<keyword evidence="1" id="KW-0472">Membrane</keyword>
<sequence>MRVQPLACRRIGRLLGSGVHASTLDSDFQATACLFKTCVRLQALNRCAWFLTLLCISSLPSFHLFGFLFFGFYESGLSRTDHWYSWFYPHSWDERIPGTTNLAEICLHHLPHLWLFSISELPALKGALHCISGSRLLLRHMVFTAHSFRGRNHLQSNLHHVFNEPSSVSLGIRYSLM</sequence>
<keyword evidence="1" id="KW-1133">Transmembrane helix</keyword>
<evidence type="ECO:0000313" key="2">
    <source>
        <dbReference type="EMBL" id="KAG9231873.1"/>
    </source>
</evidence>
<protein>
    <submittedName>
        <fullName evidence="2">Uncharacterized protein</fullName>
    </submittedName>
</protein>
<evidence type="ECO:0000256" key="1">
    <source>
        <dbReference type="SAM" id="Phobius"/>
    </source>
</evidence>
<name>A0A9P7YF53_9HELO</name>
<comment type="caution">
    <text evidence="2">The sequence shown here is derived from an EMBL/GenBank/DDBJ whole genome shotgun (WGS) entry which is preliminary data.</text>
</comment>
<dbReference type="AlphaFoldDB" id="A0A9P7YF53"/>
<dbReference type="Proteomes" id="UP000824998">
    <property type="component" value="Unassembled WGS sequence"/>
</dbReference>
<keyword evidence="3" id="KW-1185">Reference proteome</keyword>
<accession>A0A9P7YF53</accession>
<feature type="transmembrane region" description="Helical" evidence="1">
    <location>
        <begin position="49"/>
        <end position="73"/>
    </location>
</feature>
<organism evidence="2 3">
    <name type="scientific">Amylocarpus encephaloides</name>
    <dbReference type="NCBI Taxonomy" id="45428"/>
    <lineage>
        <taxon>Eukaryota</taxon>
        <taxon>Fungi</taxon>
        <taxon>Dikarya</taxon>
        <taxon>Ascomycota</taxon>
        <taxon>Pezizomycotina</taxon>
        <taxon>Leotiomycetes</taxon>
        <taxon>Helotiales</taxon>
        <taxon>Helotiales incertae sedis</taxon>
        <taxon>Amylocarpus</taxon>
    </lineage>
</organism>
<keyword evidence="1" id="KW-0812">Transmembrane</keyword>
<proteinExistence type="predicted"/>
<gene>
    <name evidence="2" type="ORF">BJ875DRAFT_468332</name>
</gene>